<dbReference type="SUPFAM" id="SSF52047">
    <property type="entry name" value="RNI-like"/>
    <property type="match status" value="1"/>
</dbReference>
<name>A0A8H2X5F9_9AGAM</name>
<gene>
    <name evidence="1" type="ORF">RDB_LOCUS73946</name>
</gene>
<dbReference type="Proteomes" id="UP000663846">
    <property type="component" value="Unassembled WGS sequence"/>
</dbReference>
<evidence type="ECO:0000313" key="2">
    <source>
        <dbReference type="Proteomes" id="UP000663846"/>
    </source>
</evidence>
<evidence type="ECO:0008006" key="3">
    <source>
        <dbReference type="Google" id="ProtNLM"/>
    </source>
</evidence>
<dbReference type="AlphaFoldDB" id="A0A8H2X5F9"/>
<evidence type="ECO:0000313" key="1">
    <source>
        <dbReference type="EMBL" id="CAE6414463.1"/>
    </source>
</evidence>
<organism evidence="1 2">
    <name type="scientific">Rhizoctonia solani</name>
    <dbReference type="NCBI Taxonomy" id="456999"/>
    <lineage>
        <taxon>Eukaryota</taxon>
        <taxon>Fungi</taxon>
        <taxon>Dikarya</taxon>
        <taxon>Basidiomycota</taxon>
        <taxon>Agaricomycotina</taxon>
        <taxon>Agaricomycetes</taxon>
        <taxon>Cantharellales</taxon>
        <taxon>Ceratobasidiaceae</taxon>
        <taxon>Rhizoctonia</taxon>
    </lineage>
</organism>
<sequence length="298" mass="33746">MRDTVNSILHGSPVELHEMFRALIKQLYTLRLAGVYLRPGPYSWDNPRETSWDHALPTDVIKFLASDSTIQSIEIRNLKSRKGSDLPNVLPAIARSLKRLRLDTMDSVALYSLLNSISPGPYDMSLSIPARFALSSRHNEPPLNTSSSIPRNLGSLLRKFSNITRLTLTSSMNPPSRARCENMHMLLKNLHNLHHLGLVDFRLTQQITVAMTRPYEQEPATMSNNTFSMLRELRLQGTCILDYDAFKAMIFSHPVSRLCISHCKLEWDGDNPTAYPTPSSPLHKWLSAVVPTIEIAWD</sequence>
<accession>A0A8H2X5F9</accession>
<comment type="caution">
    <text evidence="1">The sequence shown here is derived from an EMBL/GenBank/DDBJ whole genome shotgun (WGS) entry which is preliminary data.</text>
</comment>
<protein>
    <recommendedName>
        <fullName evidence="3">F-box domain-containing protein</fullName>
    </recommendedName>
</protein>
<dbReference type="EMBL" id="CAJMWS010000315">
    <property type="protein sequence ID" value="CAE6414463.1"/>
    <property type="molecule type" value="Genomic_DNA"/>
</dbReference>
<reference evidence="1" key="1">
    <citation type="submission" date="2021-01" db="EMBL/GenBank/DDBJ databases">
        <authorList>
            <person name="Kaushik A."/>
        </authorList>
    </citation>
    <scope>NUCLEOTIDE SEQUENCE</scope>
    <source>
        <strain evidence="1">AG1-1C</strain>
    </source>
</reference>
<proteinExistence type="predicted"/>